<dbReference type="AlphaFoldDB" id="A0A934JQQ1"/>
<dbReference type="Proteomes" id="UP000628710">
    <property type="component" value="Unassembled WGS sequence"/>
</dbReference>
<evidence type="ECO:0000259" key="1">
    <source>
        <dbReference type="Pfam" id="PF00485"/>
    </source>
</evidence>
<proteinExistence type="predicted"/>
<dbReference type="InterPro" id="IPR027417">
    <property type="entry name" value="P-loop_NTPase"/>
</dbReference>
<dbReference type="InterPro" id="IPR006083">
    <property type="entry name" value="PRK/URK"/>
</dbReference>
<evidence type="ECO:0000313" key="2">
    <source>
        <dbReference type="EMBL" id="MBJ7538933.1"/>
    </source>
</evidence>
<dbReference type="PANTHER" id="PTHR10285">
    <property type="entry name" value="URIDINE KINASE"/>
    <property type="match status" value="1"/>
</dbReference>
<dbReference type="GO" id="GO:0016301">
    <property type="term" value="F:kinase activity"/>
    <property type="evidence" value="ECO:0007669"/>
    <property type="project" value="InterPro"/>
</dbReference>
<gene>
    <name evidence="2" type="ORF">I8J31_14700</name>
</gene>
<dbReference type="Pfam" id="PF00485">
    <property type="entry name" value="PRK"/>
    <property type="match status" value="1"/>
</dbReference>
<keyword evidence="3" id="KW-1185">Reference proteome</keyword>
<comment type="caution">
    <text evidence="2">The sequence shown here is derived from an EMBL/GenBank/DDBJ whole genome shotgun (WGS) entry which is preliminary data.</text>
</comment>
<sequence>MLKQRGDLAKWGPGMPGPLADRLRFEVEQTLKKLYANSSLIDQLGHLYLPFASWLSNKSKSGRGPLIVGLGGAQGCGKTTFSTVVSRILVKGFDLNCVVVSLDDLYSTRGDRFQFADKTSPIFATRGAPGTHDIDLALNLFDRLKNLKDGEVMRLPCFDKSLDERKPVHLWQEVAGPIDVLLFEGWCVGAPSMGDGLDIPINQLEEVRDKDGIWRNKVNELLVNEYKQLFSHIDIMAWMQAPNYEVVYQWRNKQERLLEAHLNDIHGVLLDTIDLKVMSPEELKGFMEHYERLTKHMLNVMPEKADVLFTLNEDQEVTEVRFPVEH</sequence>
<dbReference type="SUPFAM" id="SSF52540">
    <property type="entry name" value="P-loop containing nucleoside triphosphate hydrolases"/>
    <property type="match status" value="1"/>
</dbReference>
<dbReference type="RefSeq" id="WP_199469340.1">
    <property type="nucleotide sequence ID" value="NZ_JAEMNX010000019.1"/>
</dbReference>
<dbReference type="GO" id="GO:0005524">
    <property type="term" value="F:ATP binding"/>
    <property type="evidence" value="ECO:0007669"/>
    <property type="project" value="InterPro"/>
</dbReference>
<accession>A0A934JQQ1</accession>
<name>A0A934JQQ1_9GAMM</name>
<organism evidence="2 3">
    <name type="scientific">Marinomonas transparens</name>
    <dbReference type="NCBI Taxonomy" id="2795388"/>
    <lineage>
        <taxon>Bacteria</taxon>
        <taxon>Pseudomonadati</taxon>
        <taxon>Pseudomonadota</taxon>
        <taxon>Gammaproteobacteria</taxon>
        <taxon>Oceanospirillales</taxon>
        <taxon>Oceanospirillaceae</taxon>
        <taxon>Marinomonas</taxon>
    </lineage>
</organism>
<reference evidence="2" key="1">
    <citation type="submission" date="2020-12" db="EMBL/GenBank/DDBJ databases">
        <title>Marinomonas arctica sp. nov., a psychrotolerant bacterium isolated from the Arctic.</title>
        <authorList>
            <person name="Zhang Y."/>
        </authorList>
    </citation>
    <scope>NUCLEOTIDE SEQUENCE</scope>
    <source>
        <strain evidence="2">C1424</strain>
    </source>
</reference>
<dbReference type="Gene3D" id="3.40.50.300">
    <property type="entry name" value="P-loop containing nucleotide triphosphate hydrolases"/>
    <property type="match status" value="1"/>
</dbReference>
<evidence type="ECO:0000313" key="3">
    <source>
        <dbReference type="Proteomes" id="UP000628710"/>
    </source>
</evidence>
<dbReference type="EMBL" id="JAEMNX010000019">
    <property type="protein sequence ID" value="MBJ7538933.1"/>
    <property type="molecule type" value="Genomic_DNA"/>
</dbReference>
<feature type="domain" description="Phosphoribulokinase/uridine kinase" evidence="1">
    <location>
        <begin position="67"/>
        <end position="185"/>
    </location>
</feature>
<protein>
    <recommendedName>
        <fullName evidence="1">Phosphoribulokinase/uridine kinase domain-containing protein</fullName>
    </recommendedName>
</protein>